<dbReference type="Pfam" id="PF10099">
    <property type="entry name" value="RskA_C"/>
    <property type="match status" value="1"/>
</dbReference>
<feature type="domain" description="Anti-sigma K factor RskA C-terminal" evidence="3">
    <location>
        <begin position="128"/>
        <end position="258"/>
    </location>
</feature>
<sequence>MSHPDDEVLVDLALGSDEPEAGAREHLDHCDECLRAVAELRRAASLVATSDTALGPYAGWSAPPANVWSRVAATVSAGGGGDPRPAAPRPVMAGSGAAEAGGAHPGTAPQVVRLEDRRSRRRVWPWAAGMAAAGLVVGVLAGRTFWASPASTDSSTGSTVAQAELDTLDTKQRLGEATLLRTAGGVDLRIATSRPLDAGDGYLEVWLINSDGKRMVSIGVMGGGEMGSFPVSQAMLDQGYVIVDISKEHFDNRPEHSGDSLARGRLPA</sequence>
<dbReference type="OrthoDB" id="4328740at2"/>
<feature type="compositionally biased region" description="Low complexity" evidence="1">
    <location>
        <begin position="89"/>
        <end position="107"/>
    </location>
</feature>
<evidence type="ECO:0000256" key="2">
    <source>
        <dbReference type="SAM" id="Phobius"/>
    </source>
</evidence>
<feature type="transmembrane region" description="Helical" evidence="2">
    <location>
        <begin position="123"/>
        <end position="146"/>
    </location>
</feature>
<organism evidence="4 5">
    <name type="scientific">Intrasporangium oryzae NRRL B-24470</name>
    <dbReference type="NCBI Taxonomy" id="1386089"/>
    <lineage>
        <taxon>Bacteria</taxon>
        <taxon>Bacillati</taxon>
        <taxon>Actinomycetota</taxon>
        <taxon>Actinomycetes</taxon>
        <taxon>Micrococcales</taxon>
        <taxon>Intrasporangiaceae</taxon>
        <taxon>Intrasporangium</taxon>
    </lineage>
</organism>
<dbReference type="AlphaFoldDB" id="W9GIB7"/>
<evidence type="ECO:0000259" key="3">
    <source>
        <dbReference type="Pfam" id="PF10099"/>
    </source>
</evidence>
<gene>
    <name evidence="4" type="ORF">N865_09260</name>
</gene>
<dbReference type="STRING" id="1386089.N865_09260"/>
<dbReference type="eggNOG" id="COG5343">
    <property type="taxonomic scope" value="Bacteria"/>
</dbReference>
<dbReference type="PATRIC" id="fig|1386089.3.peg.111"/>
<name>W9GIB7_9MICO</name>
<feature type="region of interest" description="Disordered" evidence="1">
    <location>
        <begin position="77"/>
        <end position="107"/>
    </location>
</feature>
<keyword evidence="2" id="KW-1133">Transmembrane helix</keyword>
<evidence type="ECO:0000313" key="4">
    <source>
        <dbReference type="EMBL" id="EWT03624.1"/>
    </source>
</evidence>
<proteinExistence type="predicted"/>
<protein>
    <submittedName>
        <fullName evidence="4">ABC transporter substrate-binding protein</fullName>
    </submittedName>
</protein>
<accession>W9GIB7</accession>
<dbReference type="RefSeq" id="WP_051509728.1">
    <property type="nucleotide sequence ID" value="NZ_AWSA01000001.1"/>
</dbReference>
<dbReference type="InterPro" id="IPR018764">
    <property type="entry name" value="RskA_C"/>
</dbReference>
<dbReference type="Proteomes" id="UP000019489">
    <property type="component" value="Unassembled WGS sequence"/>
</dbReference>
<keyword evidence="5" id="KW-1185">Reference proteome</keyword>
<keyword evidence="2" id="KW-0812">Transmembrane</keyword>
<dbReference type="GO" id="GO:0005886">
    <property type="term" value="C:plasma membrane"/>
    <property type="evidence" value="ECO:0007669"/>
    <property type="project" value="InterPro"/>
</dbReference>
<dbReference type="EMBL" id="AWSA01000001">
    <property type="protein sequence ID" value="EWT03624.1"/>
    <property type="molecule type" value="Genomic_DNA"/>
</dbReference>
<keyword evidence="2" id="KW-0472">Membrane</keyword>
<evidence type="ECO:0000313" key="5">
    <source>
        <dbReference type="Proteomes" id="UP000019489"/>
    </source>
</evidence>
<comment type="caution">
    <text evidence="4">The sequence shown here is derived from an EMBL/GenBank/DDBJ whole genome shotgun (WGS) entry which is preliminary data.</text>
</comment>
<evidence type="ECO:0000256" key="1">
    <source>
        <dbReference type="SAM" id="MobiDB-lite"/>
    </source>
</evidence>
<reference evidence="4 5" key="1">
    <citation type="submission" date="2013-08" db="EMBL/GenBank/DDBJ databases">
        <title>Intrasporangium oryzae NRRL B-24470.</title>
        <authorList>
            <person name="Liu H."/>
            <person name="Wang G."/>
        </authorList>
    </citation>
    <scope>NUCLEOTIDE SEQUENCE [LARGE SCALE GENOMIC DNA]</scope>
    <source>
        <strain evidence="4 5">NRRL B-24470</strain>
    </source>
</reference>